<evidence type="ECO:0000259" key="4">
    <source>
        <dbReference type="SMART" id="SM00672"/>
    </source>
</evidence>
<evidence type="ECO:0000256" key="1">
    <source>
        <dbReference type="ARBA" id="ARBA00010118"/>
    </source>
</evidence>
<comment type="caution">
    <text evidence="5">The sequence shown here is derived from an EMBL/GenBank/DDBJ whole genome shotgun (WGS) entry which is preliminary data.</text>
</comment>
<proteinExistence type="inferred from homology"/>
<dbReference type="PANTHER" id="PTHR12203">
    <property type="entry name" value="KDEL LYS-ASP-GLU-LEU CONTAINING - RELATED"/>
    <property type="match status" value="1"/>
</dbReference>
<evidence type="ECO:0000313" key="6">
    <source>
        <dbReference type="Proteomes" id="UP001218218"/>
    </source>
</evidence>
<dbReference type="Proteomes" id="UP001218218">
    <property type="component" value="Unassembled WGS sequence"/>
</dbReference>
<feature type="domain" description="Glycosyl transferase CAP10" evidence="4">
    <location>
        <begin position="265"/>
        <end position="498"/>
    </location>
</feature>
<dbReference type="GO" id="GO:0016740">
    <property type="term" value="F:transferase activity"/>
    <property type="evidence" value="ECO:0007669"/>
    <property type="project" value="UniProtKB-KW"/>
</dbReference>
<comment type="similarity">
    <text evidence="1">Belongs to the glycosyltransferase 90 family.</text>
</comment>
<dbReference type="InterPro" id="IPR051091">
    <property type="entry name" value="O-Glucosyltr/Glycosyltrsf_90"/>
</dbReference>
<evidence type="ECO:0000313" key="5">
    <source>
        <dbReference type="EMBL" id="KAJ7352134.1"/>
    </source>
</evidence>
<evidence type="ECO:0000256" key="3">
    <source>
        <dbReference type="SAM" id="Phobius"/>
    </source>
</evidence>
<keyword evidence="6" id="KW-1185">Reference proteome</keyword>
<dbReference type="AlphaFoldDB" id="A0AAD7A9I0"/>
<keyword evidence="3" id="KW-1133">Transmembrane helix</keyword>
<protein>
    <submittedName>
        <fullName evidence="5">Glycosyl transferase family 90-domain-containing protein</fullName>
    </submittedName>
</protein>
<sequence>MFSRRTYIVGLLGSLAVGTLIYASLIYRSTLSPSVPDAAPETSFPSPSVPAPRGNLTAVDELFQRQSATLDEAIARYTLRNGRPPPPGYDRWFQFAQAGQCLIDDYDQLYDDFAPFHQLARLDQGYFKRMVERGIKIGTGPEYLGIRTFKMRNHQFDQTDPWPEDPGYVADWMVTIRNFSAWLPDMDLPISMRDECRVQVNVHDGRTAQDMLVAKDPLPFTNRPHPTYTYYAEEGHCLYPNSDRGFVDYANNYTAFLLYSTSQEFSTDLYPILSQGKISPCFSDIAFPSTYFYRRSQSSPKYSYPDNVAWADKEPMLYWRGRVAGGMVYGENYRSFPRFRLIDLARAHPGMMNVALTGWNTWCDGECDFGAIEREYGFESNWAPQEDVYKHKYAMDIDGHGWSGRFLALLTSGSLVFKSTLFTEYFSHWLRPFEHYIPVRPDLTDLPARLEWARTHDDEARRIAQAGKEVVERVITDAQNDCYFALVLLEWARLQQGGGKG</sequence>
<accession>A0AAD7A9I0</accession>
<dbReference type="PANTHER" id="PTHR12203:SF35">
    <property type="entry name" value="PROTEIN O-GLUCOSYLTRANSFERASE 1"/>
    <property type="match status" value="1"/>
</dbReference>
<keyword evidence="3" id="KW-0812">Transmembrane</keyword>
<evidence type="ECO:0000256" key="2">
    <source>
        <dbReference type="ARBA" id="ARBA00022679"/>
    </source>
</evidence>
<gene>
    <name evidence="5" type="ORF">DFH08DRAFT_774998</name>
</gene>
<keyword evidence="3" id="KW-0472">Membrane</keyword>
<dbReference type="EMBL" id="JARIHO010000012">
    <property type="protein sequence ID" value="KAJ7352134.1"/>
    <property type="molecule type" value="Genomic_DNA"/>
</dbReference>
<feature type="transmembrane region" description="Helical" evidence="3">
    <location>
        <begin position="7"/>
        <end position="27"/>
    </location>
</feature>
<dbReference type="SMART" id="SM00672">
    <property type="entry name" value="CAP10"/>
    <property type="match status" value="1"/>
</dbReference>
<organism evidence="5 6">
    <name type="scientific">Mycena albidolilacea</name>
    <dbReference type="NCBI Taxonomy" id="1033008"/>
    <lineage>
        <taxon>Eukaryota</taxon>
        <taxon>Fungi</taxon>
        <taxon>Dikarya</taxon>
        <taxon>Basidiomycota</taxon>
        <taxon>Agaricomycotina</taxon>
        <taxon>Agaricomycetes</taxon>
        <taxon>Agaricomycetidae</taxon>
        <taxon>Agaricales</taxon>
        <taxon>Marasmiineae</taxon>
        <taxon>Mycenaceae</taxon>
        <taxon>Mycena</taxon>
    </lineage>
</organism>
<reference evidence="5" key="1">
    <citation type="submission" date="2023-03" db="EMBL/GenBank/DDBJ databases">
        <title>Massive genome expansion in bonnet fungi (Mycena s.s.) driven by repeated elements and novel gene families across ecological guilds.</title>
        <authorList>
            <consortium name="Lawrence Berkeley National Laboratory"/>
            <person name="Harder C.B."/>
            <person name="Miyauchi S."/>
            <person name="Viragh M."/>
            <person name="Kuo A."/>
            <person name="Thoen E."/>
            <person name="Andreopoulos B."/>
            <person name="Lu D."/>
            <person name="Skrede I."/>
            <person name="Drula E."/>
            <person name="Henrissat B."/>
            <person name="Morin E."/>
            <person name="Kohler A."/>
            <person name="Barry K."/>
            <person name="LaButti K."/>
            <person name="Morin E."/>
            <person name="Salamov A."/>
            <person name="Lipzen A."/>
            <person name="Mereny Z."/>
            <person name="Hegedus B."/>
            <person name="Baldrian P."/>
            <person name="Stursova M."/>
            <person name="Weitz H."/>
            <person name="Taylor A."/>
            <person name="Grigoriev I.V."/>
            <person name="Nagy L.G."/>
            <person name="Martin F."/>
            <person name="Kauserud H."/>
        </authorList>
    </citation>
    <scope>NUCLEOTIDE SEQUENCE</scope>
    <source>
        <strain evidence="5">CBHHK002</strain>
    </source>
</reference>
<keyword evidence="2 5" id="KW-0808">Transferase</keyword>
<name>A0AAD7A9I0_9AGAR</name>
<dbReference type="Pfam" id="PF05686">
    <property type="entry name" value="Glyco_transf_90"/>
    <property type="match status" value="1"/>
</dbReference>
<dbReference type="InterPro" id="IPR006598">
    <property type="entry name" value="CAP10"/>
</dbReference>